<evidence type="ECO:0000256" key="7">
    <source>
        <dbReference type="ARBA" id="ARBA00022786"/>
    </source>
</evidence>
<feature type="domain" description="SP-RING-type" evidence="12">
    <location>
        <begin position="273"/>
        <end position="361"/>
    </location>
</feature>
<evidence type="ECO:0000256" key="8">
    <source>
        <dbReference type="ARBA" id="ARBA00022833"/>
    </source>
</evidence>
<dbReference type="AlphaFoldDB" id="A0A9W9CYM5"/>
<keyword evidence="9" id="KW-0539">Nucleus</keyword>
<dbReference type="GO" id="GO:0061665">
    <property type="term" value="F:SUMO ligase activity"/>
    <property type="evidence" value="ECO:0007669"/>
    <property type="project" value="TreeGrafter"/>
</dbReference>
<dbReference type="Gene3D" id="3.30.40.10">
    <property type="entry name" value="Zinc/RING finger domain, C3HC4 (zinc finger)"/>
    <property type="match status" value="1"/>
</dbReference>
<evidence type="ECO:0000313" key="14">
    <source>
        <dbReference type="Proteomes" id="UP001140453"/>
    </source>
</evidence>
<keyword evidence="8" id="KW-0862">Zinc</keyword>
<evidence type="ECO:0000256" key="1">
    <source>
        <dbReference type="ARBA" id="ARBA00004123"/>
    </source>
</evidence>
<organism evidence="13 14">
    <name type="scientific">Gnomoniopsis smithogilvyi</name>
    <dbReference type="NCBI Taxonomy" id="1191159"/>
    <lineage>
        <taxon>Eukaryota</taxon>
        <taxon>Fungi</taxon>
        <taxon>Dikarya</taxon>
        <taxon>Ascomycota</taxon>
        <taxon>Pezizomycotina</taxon>
        <taxon>Sordariomycetes</taxon>
        <taxon>Sordariomycetidae</taxon>
        <taxon>Diaporthales</taxon>
        <taxon>Gnomoniaceae</taxon>
        <taxon>Gnomoniopsis</taxon>
    </lineage>
</organism>
<dbReference type="GO" id="GO:0008270">
    <property type="term" value="F:zinc ion binding"/>
    <property type="evidence" value="ECO:0007669"/>
    <property type="project" value="UniProtKB-KW"/>
</dbReference>
<comment type="subcellular location">
    <subcellularLocation>
        <location evidence="1">Nucleus</location>
    </subcellularLocation>
</comment>
<evidence type="ECO:0000256" key="4">
    <source>
        <dbReference type="ARBA" id="ARBA00022679"/>
    </source>
</evidence>
<sequence length="410" mass="46821">MFAHSRRTLQSAGSSRQGSRRPQASRPAADDASLELPDYQEPCHPLTANGQRELREFSSTRLNTKLQKHTDESAKLLASTVFAINERVTNRKEVVERVIKKRRGNHDGQEVENDADVDSVRERVAELEELVNPLTLKVEKAMREVLDMRAALQDEKDVLNNLPDAIKTAQEEKASQAMQNEHHDELDEPPVVPGVSIHRIIEQGREETAKAYNDLSTFQRYAKNNTYIDFKRNWHEGLYPNDEIPVPDPKTWFDRDGRPQHLTEADGHNTNDSDDDIQISKEKRSFRCPLSLVALTEPYTSRRCKHSFQKEAIYSYLGIKGPNSRGLQKGCPESGCDIKDMKKDDLFFDEPLLRKIKRAEQLEREAAEGSSDREEEEDEQDDPTVDAPVKPEPTAGEDKIEEDDDRAFDM</sequence>
<dbReference type="PANTHER" id="PTHR21330">
    <property type="entry name" value="E3 SUMO-PROTEIN LIGASE NSE2"/>
    <property type="match status" value="1"/>
</dbReference>
<dbReference type="InterPro" id="IPR013083">
    <property type="entry name" value="Znf_RING/FYVE/PHD"/>
</dbReference>
<keyword evidence="5" id="KW-0479">Metal-binding</keyword>
<dbReference type="EMBL" id="JAPEVB010000002">
    <property type="protein sequence ID" value="KAJ4393686.1"/>
    <property type="molecule type" value="Genomic_DNA"/>
</dbReference>
<dbReference type="InterPro" id="IPR004181">
    <property type="entry name" value="Znf_MIZ"/>
</dbReference>
<dbReference type="SUPFAM" id="SSF57850">
    <property type="entry name" value="RING/U-box"/>
    <property type="match status" value="1"/>
</dbReference>
<protein>
    <recommendedName>
        <fullName evidence="12">SP-RING-type domain-containing protein</fullName>
    </recommendedName>
</protein>
<dbReference type="InterPro" id="IPR026846">
    <property type="entry name" value="Nse2(Mms21)"/>
</dbReference>
<evidence type="ECO:0000256" key="6">
    <source>
        <dbReference type="ARBA" id="ARBA00022771"/>
    </source>
</evidence>
<comment type="similarity">
    <text evidence="3">Belongs to the NSE2 family.</text>
</comment>
<feature type="compositionally biased region" description="Acidic residues" evidence="11">
    <location>
        <begin position="399"/>
        <end position="410"/>
    </location>
</feature>
<dbReference type="OrthoDB" id="26899at2759"/>
<evidence type="ECO:0000256" key="2">
    <source>
        <dbReference type="ARBA" id="ARBA00004718"/>
    </source>
</evidence>
<evidence type="ECO:0000256" key="11">
    <source>
        <dbReference type="SAM" id="MobiDB-lite"/>
    </source>
</evidence>
<keyword evidence="14" id="KW-1185">Reference proteome</keyword>
<dbReference type="Proteomes" id="UP001140453">
    <property type="component" value="Unassembled WGS sequence"/>
</dbReference>
<evidence type="ECO:0000256" key="5">
    <source>
        <dbReference type="ARBA" id="ARBA00022723"/>
    </source>
</evidence>
<evidence type="ECO:0000256" key="3">
    <source>
        <dbReference type="ARBA" id="ARBA00008212"/>
    </source>
</evidence>
<feature type="region of interest" description="Disordered" evidence="11">
    <location>
        <begin position="1"/>
        <end position="46"/>
    </location>
</feature>
<dbReference type="Pfam" id="PF11789">
    <property type="entry name" value="zf-Nse"/>
    <property type="match status" value="1"/>
</dbReference>
<keyword evidence="4" id="KW-0808">Transferase</keyword>
<reference evidence="13" key="1">
    <citation type="submission" date="2022-10" db="EMBL/GenBank/DDBJ databases">
        <title>Tapping the CABI collections for fungal endophytes: first genome assemblies for Collariella, Neodidymelliopsis, Ascochyta clinopodiicola, Didymella pomorum, Didymosphaeria variabile, Neocosmospora piperis and Neocucurbitaria cava.</title>
        <authorList>
            <person name="Hill R."/>
        </authorList>
    </citation>
    <scope>NUCLEOTIDE SEQUENCE</scope>
    <source>
        <strain evidence="13">IMI 355082</strain>
    </source>
</reference>
<evidence type="ECO:0000256" key="9">
    <source>
        <dbReference type="ARBA" id="ARBA00023242"/>
    </source>
</evidence>
<dbReference type="CDD" id="cd16651">
    <property type="entry name" value="SPL-RING_NSE2"/>
    <property type="match status" value="1"/>
</dbReference>
<feature type="region of interest" description="Disordered" evidence="11">
    <location>
        <begin position="359"/>
        <end position="410"/>
    </location>
</feature>
<keyword evidence="7" id="KW-0833">Ubl conjugation pathway</keyword>
<dbReference type="GO" id="GO:0030915">
    <property type="term" value="C:Smc5-Smc6 complex"/>
    <property type="evidence" value="ECO:0007669"/>
    <property type="project" value="InterPro"/>
</dbReference>
<gene>
    <name evidence="13" type="ORF">N0V93_002901</name>
</gene>
<evidence type="ECO:0000259" key="12">
    <source>
        <dbReference type="PROSITE" id="PS51044"/>
    </source>
</evidence>
<keyword evidence="6 10" id="KW-0863">Zinc-finger</keyword>
<name>A0A9W9CYM5_9PEZI</name>
<feature type="compositionally biased region" description="Acidic residues" evidence="11">
    <location>
        <begin position="373"/>
        <end position="384"/>
    </location>
</feature>
<feature type="compositionally biased region" description="Basic and acidic residues" evidence="11">
    <location>
        <begin position="359"/>
        <end position="372"/>
    </location>
</feature>
<dbReference type="GO" id="GO:0000724">
    <property type="term" value="P:double-strand break repair via homologous recombination"/>
    <property type="evidence" value="ECO:0007669"/>
    <property type="project" value="InterPro"/>
</dbReference>
<feature type="region of interest" description="Disordered" evidence="11">
    <location>
        <begin position="254"/>
        <end position="275"/>
    </location>
</feature>
<comment type="caution">
    <text evidence="13">The sequence shown here is derived from an EMBL/GenBank/DDBJ whole genome shotgun (WGS) entry which is preliminary data.</text>
</comment>
<dbReference type="GO" id="GO:0005634">
    <property type="term" value="C:nucleus"/>
    <property type="evidence" value="ECO:0007669"/>
    <property type="project" value="UniProtKB-SubCell"/>
</dbReference>
<dbReference type="PROSITE" id="PS51044">
    <property type="entry name" value="ZF_SP_RING"/>
    <property type="match status" value="1"/>
</dbReference>
<evidence type="ECO:0000256" key="10">
    <source>
        <dbReference type="PROSITE-ProRule" id="PRU00452"/>
    </source>
</evidence>
<dbReference type="GO" id="GO:0016925">
    <property type="term" value="P:protein sumoylation"/>
    <property type="evidence" value="ECO:0007669"/>
    <property type="project" value="TreeGrafter"/>
</dbReference>
<comment type="pathway">
    <text evidence="2">Protein modification; protein sumoylation.</text>
</comment>
<feature type="compositionally biased region" description="Basic and acidic residues" evidence="11">
    <location>
        <begin position="254"/>
        <end position="271"/>
    </location>
</feature>
<feature type="compositionally biased region" description="Low complexity" evidence="11">
    <location>
        <begin position="11"/>
        <end position="27"/>
    </location>
</feature>
<evidence type="ECO:0000313" key="13">
    <source>
        <dbReference type="EMBL" id="KAJ4393686.1"/>
    </source>
</evidence>
<dbReference type="PANTHER" id="PTHR21330:SF1">
    <property type="entry name" value="E3 SUMO-PROTEIN LIGASE NSE2"/>
    <property type="match status" value="1"/>
</dbReference>
<accession>A0A9W9CYM5</accession>
<proteinExistence type="inferred from homology"/>